<name>W6UUR2_ECHGR</name>
<evidence type="ECO:0000313" key="1">
    <source>
        <dbReference type="EMBL" id="EUB65023.1"/>
    </source>
</evidence>
<sequence>MKRKSQSMDWLWRFLKAVIRGRELNAEKSPIRLQPHDLAPKLLTKIWNFEAEVEILSKLVVKKRYYSSVNKKYPSARTLEKAEPMKKMGLMTVKKGAAKLWR</sequence>
<comment type="caution">
    <text evidence="1">The sequence shown here is derived from an EMBL/GenBank/DDBJ whole genome shotgun (WGS) entry which is preliminary data.</text>
</comment>
<dbReference type="Proteomes" id="UP000019149">
    <property type="component" value="Unassembled WGS sequence"/>
</dbReference>
<dbReference type="AlphaFoldDB" id="W6UUR2"/>
<keyword evidence="2" id="KW-1185">Reference proteome</keyword>
<reference evidence="1 2" key="1">
    <citation type="journal article" date="2013" name="Nat. Genet.">
        <title>The genome of the hydatid tapeworm Echinococcus granulosus.</title>
        <authorList>
            <person name="Zheng H."/>
            <person name="Zhang W."/>
            <person name="Zhang L."/>
            <person name="Zhang Z."/>
            <person name="Li J."/>
            <person name="Lu G."/>
            <person name="Zhu Y."/>
            <person name="Wang Y."/>
            <person name="Huang Y."/>
            <person name="Liu J."/>
            <person name="Kang H."/>
            <person name="Chen J."/>
            <person name="Wang L."/>
            <person name="Chen A."/>
            <person name="Yu S."/>
            <person name="Gao Z."/>
            <person name="Jin L."/>
            <person name="Gu W."/>
            <person name="Wang Z."/>
            <person name="Zhao L."/>
            <person name="Shi B."/>
            <person name="Wen H."/>
            <person name="Lin R."/>
            <person name="Jones M.K."/>
            <person name="Brejova B."/>
            <person name="Vinar T."/>
            <person name="Zhao G."/>
            <person name="McManus D.P."/>
            <person name="Chen Z."/>
            <person name="Zhou Y."/>
            <person name="Wang S."/>
        </authorList>
    </citation>
    <scope>NUCLEOTIDE SEQUENCE [LARGE SCALE GENOMIC DNA]</scope>
</reference>
<gene>
    <name evidence="1" type="ORF">EGR_00292</name>
</gene>
<dbReference type="CTD" id="36336007"/>
<dbReference type="GeneID" id="36336007"/>
<organism evidence="1 2">
    <name type="scientific">Echinococcus granulosus</name>
    <name type="common">Hydatid tapeworm</name>
    <dbReference type="NCBI Taxonomy" id="6210"/>
    <lineage>
        <taxon>Eukaryota</taxon>
        <taxon>Metazoa</taxon>
        <taxon>Spiralia</taxon>
        <taxon>Lophotrochozoa</taxon>
        <taxon>Platyhelminthes</taxon>
        <taxon>Cestoda</taxon>
        <taxon>Eucestoda</taxon>
        <taxon>Cyclophyllidea</taxon>
        <taxon>Taeniidae</taxon>
        <taxon>Echinococcus</taxon>
        <taxon>Echinococcus granulosus group</taxon>
    </lineage>
</organism>
<dbReference type="EMBL" id="APAU02000001">
    <property type="protein sequence ID" value="EUB65023.1"/>
    <property type="molecule type" value="Genomic_DNA"/>
</dbReference>
<accession>W6UUR2</accession>
<evidence type="ECO:0000313" key="2">
    <source>
        <dbReference type="Proteomes" id="UP000019149"/>
    </source>
</evidence>
<dbReference type="RefSeq" id="XP_024356219.1">
    <property type="nucleotide sequence ID" value="XM_024489541.1"/>
</dbReference>
<proteinExistence type="predicted"/>
<dbReference type="KEGG" id="egl:EGR_00292"/>
<protein>
    <submittedName>
        <fullName evidence="1">Uncharacterized protein</fullName>
    </submittedName>
</protein>